<keyword evidence="1" id="KW-0472">Membrane</keyword>
<dbReference type="PANTHER" id="PTHR35043:SF7">
    <property type="entry name" value="TRANSCRIPTION FACTOR DOMAIN-CONTAINING PROTEIN"/>
    <property type="match status" value="1"/>
</dbReference>
<dbReference type="OrthoDB" id="3029001at2759"/>
<evidence type="ECO:0000313" key="2">
    <source>
        <dbReference type="EMBL" id="KIJ10171.1"/>
    </source>
</evidence>
<feature type="transmembrane region" description="Helical" evidence="1">
    <location>
        <begin position="254"/>
        <end position="275"/>
    </location>
</feature>
<feature type="transmembrane region" description="Helical" evidence="1">
    <location>
        <begin position="223"/>
        <end position="242"/>
    </location>
</feature>
<dbReference type="Proteomes" id="UP000053647">
    <property type="component" value="Unassembled WGS sequence"/>
</dbReference>
<keyword evidence="1" id="KW-1133">Transmembrane helix</keyword>
<accession>A0A0C9TSP2</accession>
<protein>
    <submittedName>
        <fullName evidence="2">Uncharacterized protein</fullName>
    </submittedName>
</protein>
<dbReference type="HOGENOM" id="CLU_022883_6_0_1"/>
<feature type="transmembrane region" description="Helical" evidence="1">
    <location>
        <begin position="194"/>
        <end position="211"/>
    </location>
</feature>
<reference evidence="2 3" key="1">
    <citation type="submission" date="2014-06" db="EMBL/GenBank/DDBJ databases">
        <authorList>
            <consortium name="DOE Joint Genome Institute"/>
            <person name="Kuo A."/>
            <person name="Kohler A."/>
            <person name="Nagy L.G."/>
            <person name="Floudas D."/>
            <person name="Copeland A."/>
            <person name="Barry K.W."/>
            <person name="Cichocki N."/>
            <person name="Veneault-Fourrey C."/>
            <person name="LaButti K."/>
            <person name="Lindquist E.A."/>
            <person name="Lipzen A."/>
            <person name="Lundell T."/>
            <person name="Morin E."/>
            <person name="Murat C."/>
            <person name="Sun H."/>
            <person name="Tunlid A."/>
            <person name="Henrissat B."/>
            <person name="Grigoriev I.V."/>
            <person name="Hibbett D.S."/>
            <person name="Martin F."/>
            <person name="Nordberg H.P."/>
            <person name="Cantor M.N."/>
            <person name="Hua S.X."/>
        </authorList>
    </citation>
    <scope>NUCLEOTIDE SEQUENCE [LARGE SCALE GENOMIC DNA]</scope>
    <source>
        <strain evidence="2 3">ATCC 200175</strain>
    </source>
</reference>
<dbReference type="AlphaFoldDB" id="A0A0C9TSP2"/>
<keyword evidence="3" id="KW-1185">Reference proteome</keyword>
<feature type="transmembrane region" description="Helical" evidence="1">
    <location>
        <begin position="106"/>
        <end position="130"/>
    </location>
</feature>
<evidence type="ECO:0000256" key="1">
    <source>
        <dbReference type="SAM" id="Phobius"/>
    </source>
</evidence>
<dbReference type="EMBL" id="KN819414">
    <property type="protein sequence ID" value="KIJ10171.1"/>
    <property type="molecule type" value="Genomic_DNA"/>
</dbReference>
<keyword evidence="1" id="KW-0812">Transmembrane</keyword>
<gene>
    <name evidence="2" type="ORF">PAXINDRAFT_102070</name>
</gene>
<reference evidence="3" key="2">
    <citation type="submission" date="2015-01" db="EMBL/GenBank/DDBJ databases">
        <title>Evolutionary Origins and Diversification of the Mycorrhizal Mutualists.</title>
        <authorList>
            <consortium name="DOE Joint Genome Institute"/>
            <consortium name="Mycorrhizal Genomics Consortium"/>
            <person name="Kohler A."/>
            <person name="Kuo A."/>
            <person name="Nagy L.G."/>
            <person name="Floudas D."/>
            <person name="Copeland A."/>
            <person name="Barry K.W."/>
            <person name="Cichocki N."/>
            <person name="Veneault-Fourrey C."/>
            <person name="LaButti K."/>
            <person name="Lindquist E.A."/>
            <person name="Lipzen A."/>
            <person name="Lundell T."/>
            <person name="Morin E."/>
            <person name="Murat C."/>
            <person name="Riley R."/>
            <person name="Ohm R."/>
            <person name="Sun H."/>
            <person name="Tunlid A."/>
            <person name="Henrissat B."/>
            <person name="Grigoriev I.V."/>
            <person name="Hibbett D.S."/>
            <person name="Martin F."/>
        </authorList>
    </citation>
    <scope>NUCLEOTIDE SEQUENCE [LARGE SCALE GENOMIC DNA]</scope>
    <source>
        <strain evidence="3">ATCC 200175</strain>
    </source>
</reference>
<organism evidence="2 3">
    <name type="scientific">Paxillus involutus ATCC 200175</name>
    <dbReference type="NCBI Taxonomy" id="664439"/>
    <lineage>
        <taxon>Eukaryota</taxon>
        <taxon>Fungi</taxon>
        <taxon>Dikarya</taxon>
        <taxon>Basidiomycota</taxon>
        <taxon>Agaricomycotina</taxon>
        <taxon>Agaricomycetes</taxon>
        <taxon>Agaricomycetidae</taxon>
        <taxon>Boletales</taxon>
        <taxon>Paxilineae</taxon>
        <taxon>Paxillaceae</taxon>
        <taxon>Paxillus</taxon>
    </lineage>
</organism>
<evidence type="ECO:0000313" key="3">
    <source>
        <dbReference type="Proteomes" id="UP000053647"/>
    </source>
</evidence>
<dbReference type="PANTHER" id="PTHR35043">
    <property type="entry name" value="TRANSCRIPTION FACTOR DOMAIN-CONTAINING PROTEIN"/>
    <property type="match status" value="1"/>
</dbReference>
<proteinExistence type="predicted"/>
<name>A0A0C9TSP2_PAXIN</name>
<sequence length="297" mass="33510">MRAYSEWKVAGEIQKEFRDRPWTWTRTHGLFALMGGFVLQDGAKRTAFESRYDPERLLKTKKIMNPRIEKEQISGRSKSDGLGNTILVLQLSWFILQVVARAANKLAITLLEIDTLALATLSIPLFFFWWSKPMAPESHHIFYTSTASQDAAERTSSPDEEPLLNMDDDFPISRSAIDWSKEIFGQDTDDGTNVWVLLSVWVVFGGLHLLAWDFQFPSQAEKIIWRVASFALIATPCCFFLSTKIYIAADPGNLGYGLVGVGVVARLLLLVLMLASLRDLPATAYQTVSWTTYVPHL</sequence>